<dbReference type="InterPro" id="IPR043738">
    <property type="entry name" value="DUF5683"/>
</dbReference>
<dbReference type="EMBL" id="CP090978">
    <property type="protein sequence ID" value="UJF32906.1"/>
    <property type="molecule type" value="Genomic_DNA"/>
</dbReference>
<evidence type="ECO:0000313" key="4">
    <source>
        <dbReference type="Proteomes" id="UP001649230"/>
    </source>
</evidence>
<proteinExistence type="predicted"/>
<evidence type="ECO:0000259" key="2">
    <source>
        <dbReference type="Pfam" id="PF18935"/>
    </source>
</evidence>
<keyword evidence="1" id="KW-0472">Membrane</keyword>
<feature type="transmembrane region" description="Helical" evidence="1">
    <location>
        <begin position="321"/>
        <end position="339"/>
    </location>
</feature>
<keyword evidence="4" id="KW-1185">Reference proteome</keyword>
<feature type="domain" description="DUF5683" evidence="2">
    <location>
        <begin position="141"/>
        <end position="190"/>
    </location>
</feature>
<dbReference type="Pfam" id="PF18935">
    <property type="entry name" value="DUF5683"/>
    <property type="match status" value="1"/>
</dbReference>
<sequence>MTGNTRPRRQLASVRRYDIIYLNKQNPVTVAWWSASFPGFGHLLLFKNTTGVILTLSEVIINTLAHINEAMVYTFCGKFEMATQAIRPLWMYGYLIIYFFAIWDSYRCCVEANKLYDLAEREQVKLSPLLMKSTGIQNLEKKRPLTAALCSLAFPGLGQIYNQHIWLGIYGLIWWWIYISFSHSYEGFLAMLNGHNDEVSAILQPQWLMFMPSVIGGAIYHSFYSARAQNRLFRLEQRSFLSKNYYSVAYSVQQTVQGGDSSLWIVGTFEHSTELEQALSLLEHKGIERSRIVPILMNSSKENGSVTSGPPSDRTMKAVELGMALATACGVIGISRGFILEWGPIIWGIISAVCGFLVGFSLFLLFTPRSGHSLGKLPKRMPEVTLMIQCRQEEASSIQDILWLHKAISVGVTPTSQIQHSS</sequence>
<evidence type="ECO:0000313" key="3">
    <source>
        <dbReference type="EMBL" id="UJF32906.1"/>
    </source>
</evidence>
<keyword evidence="1" id="KW-1133">Transmembrane helix</keyword>
<evidence type="ECO:0000256" key="1">
    <source>
        <dbReference type="SAM" id="Phobius"/>
    </source>
</evidence>
<reference evidence="3 4" key="1">
    <citation type="journal article" date="2024" name="Int. J. Syst. Evol. Microbiol.">
        <title>Paenibacillus hexagrammi sp. nov., a novel bacterium isolated from the gut content of Hexagrammos agrammus.</title>
        <authorList>
            <person name="Jung H.K."/>
            <person name="Kim D.G."/>
            <person name="Zin H."/>
            <person name="Park J."/>
            <person name="Jung H."/>
            <person name="Kim Y.O."/>
            <person name="Kong H.J."/>
            <person name="Kim J.W."/>
            <person name="Kim Y.S."/>
        </authorList>
    </citation>
    <scope>NUCLEOTIDE SEQUENCE [LARGE SCALE GENOMIC DNA]</scope>
    <source>
        <strain evidence="3 4">YPD9-1</strain>
    </source>
</reference>
<keyword evidence="1" id="KW-0812">Transmembrane</keyword>
<feature type="transmembrane region" description="Helical" evidence="1">
    <location>
        <begin position="205"/>
        <end position="224"/>
    </location>
</feature>
<feature type="transmembrane region" description="Helical" evidence="1">
    <location>
        <begin position="345"/>
        <end position="366"/>
    </location>
</feature>
<feature type="transmembrane region" description="Helical" evidence="1">
    <location>
        <begin position="165"/>
        <end position="185"/>
    </location>
</feature>
<gene>
    <name evidence="3" type="ORF">L0M14_25570</name>
</gene>
<dbReference type="Proteomes" id="UP001649230">
    <property type="component" value="Chromosome"/>
</dbReference>
<organism evidence="3 4">
    <name type="scientific">Paenibacillus hexagrammi</name>
    <dbReference type="NCBI Taxonomy" id="2908839"/>
    <lineage>
        <taxon>Bacteria</taxon>
        <taxon>Bacillati</taxon>
        <taxon>Bacillota</taxon>
        <taxon>Bacilli</taxon>
        <taxon>Bacillales</taxon>
        <taxon>Paenibacillaceae</taxon>
        <taxon>Paenibacillus</taxon>
    </lineage>
</organism>
<accession>A0ABY3SG59</accession>
<name>A0ABY3SG59_9BACL</name>
<protein>
    <submittedName>
        <fullName evidence="3">DUF5683 domain-containing protein</fullName>
    </submittedName>
</protein>
<dbReference type="RefSeq" id="WP_235119249.1">
    <property type="nucleotide sequence ID" value="NZ_CP090978.1"/>
</dbReference>